<evidence type="ECO:0000256" key="7">
    <source>
        <dbReference type="ARBA" id="ARBA00019179"/>
    </source>
</evidence>
<evidence type="ECO:0000256" key="6">
    <source>
        <dbReference type="ARBA" id="ARBA00012180"/>
    </source>
</evidence>
<keyword evidence="10 14" id="KW-0479">Metal-binding</keyword>
<reference evidence="18" key="2">
    <citation type="submission" date="2020-09" db="EMBL/GenBank/DDBJ databases">
        <authorList>
            <person name="Sun Q."/>
            <person name="Zhou Y."/>
        </authorList>
    </citation>
    <scope>NUCLEOTIDE SEQUENCE</scope>
    <source>
        <strain evidence="18">CGMCC 1.15367</strain>
    </source>
</reference>
<comment type="similarity">
    <text evidence="5 14 16">Belongs to the RNase HII family.</text>
</comment>
<organism evidence="18 19">
    <name type="scientific">Aureimonas endophytica</name>
    <dbReference type="NCBI Taxonomy" id="2027858"/>
    <lineage>
        <taxon>Bacteria</taxon>
        <taxon>Pseudomonadati</taxon>
        <taxon>Pseudomonadota</taxon>
        <taxon>Alphaproteobacteria</taxon>
        <taxon>Hyphomicrobiales</taxon>
        <taxon>Aurantimonadaceae</taxon>
        <taxon>Aureimonas</taxon>
    </lineage>
</organism>
<evidence type="ECO:0000256" key="12">
    <source>
        <dbReference type="ARBA" id="ARBA00022801"/>
    </source>
</evidence>
<evidence type="ECO:0000313" key="19">
    <source>
        <dbReference type="Proteomes" id="UP000644699"/>
    </source>
</evidence>
<dbReference type="AlphaFoldDB" id="A0A916ZUH5"/>
<dbReference type="NCBIfam" id="NF000595">
    <property type="entry name" value="PRK00015.1-3"/>
    <property type="match status" value="1"/>
</dbReference>
<dbReference type="InterPro" id="IPR012337">
    <property type="entry name" value="RNaseH-like_sf"/>
</dbReference>
<dbReference type="HAMAP" id="MF_00052_B">
    <property type="entry name" value="RNase_HII_B"/>
    <property type="match status" value="1"/>
</dbReference>
<evidence type="ECO:0000256" key="16">
    <source>
        <dbReference type="RuleBase" id="RU003515"/>
    </source>
</evidence>
<evidence type="ECO:0000259" key="17">
    <source>
        <dbReference type="PROSITE" id="PS51975"/>
    </source>
</evidence>
<keyword evidence="9 14" id="KW-0540">Nuclease</keyword>
<dbReference type="EMBL" id="BMIQ01000006">
    <property type="protein sequence ID" value="GGE14800.1"/>
    <property type="molecule type" value="Genomic_DNA"/>
</dbReference>
<dbReference type="Pfam" id="PF01351">
    <property type="entry name" value="RNase_HII"/>
    <property type="match status" value="1"/>
</dbReference>
<evidence type="ECO:0000256" key="15">
    <source>
        <dbReference type="PROSITE-ProRule" id="PRU01319"/>
    </source>
</evidence>
<accession>A0A916ZUH5</accession>
<gene>
    <name evidence="14 18" type="primary">rnhB</name>
    <name evidence="18" type="ORF">GCM10011390_37420</name>
</gene>
<keyword evidence="12 14" id="KW-0378">Hydrolase</keyword>
<evidence type="ECO:0000256" key="14">
    <source>
        <dbReference type="HAMAP-Rule" id="MF_00052"/>
    </source>
</evidence>
<dbReference type="InterPro" id="IPR001352">
    <property type="entry name" value="RNase_HII/HIII"/>
</dbReference>
<evidence type="ECO:0000256" key="11">
    <source>
        <dbReference type="ARBA" id="ARBA00022759"/>
    </source>
</evidence>
<comment type="subcellular location">
    <subcellularLocation>
        <location evidence="4 14">Cytoplasm</location>
    </subcellularLocation>
</comment>
<dbReference type="GO" id="GO:0005737">
    <property type="term" value="C:cytoplasm"/>
    <property type="evidence" value="ECO:0007669"/>
    <property type="project" value="UniProtKB-SubCell"/>
</dbReference>
<keyword evidence="11 14" id="KW-0255">Endonuclease</keyword>
<dbReference type="PROSITE" id="PS51975">
    <property type="entry name" value="RNASE_H_2"/>
    <property type="match status" value="1"/>
</dbReference>
<feature type="binding site" evidence="14 15">
    <location>
        <position position="47"/>
    </location>
    <ligand>
        <name>a divalent metal cation</name>
        <dbReference type="ChEBI" id="CHEBI:60240"/>
    </ligand>
</feature>
<comment type="function">
    <text evidence="3 14 16">Endonuclease that specifically degrades the RNA of RNA-DNA hybrids.</text>
</comment>
<keyword evidence="13 14" id="KW-0464">Manganese</keyword>
<dbReference type="Gene3D" id="3.30.420.10">
    <property type="entry name" value="Ribonuclease H-like superfamily/Ribonuclease H"/>
    <property type="match status" value="1"/>
</dbReference>
<evidence type="ECO:0000256" key="10">
    <source>
        <dbReference type="ARBA" id="ARBA00022723"/>
    </source>
</evidence>
<feature type="binding site" evidence="14 15">
    <location>
        <position position="138"/>
    </location>
    <ligand>
        <name>a divalent metal cation</name>
        <dbReference type="ChEBI" id="CHEBI:60240"/>
    </ligand>
</feature>
<evidence type="ECO:0000256" key="8">
    <source>
        <dbReference type="ARBA" id="ARBA00022490"/>
    </source>
</evidence>
<name>A0A916ZUH5_9HYPH</name>
<evidence type="ECO:0000313" key="18">
    <source>
        <dbReference type="EMBL" id="GGE14800.1"/>
    </source>
</evidence>
<evidence type="ECO:0000256" key="2">
    <source>
        <dbReference type="ARBA" id="ARBA00001946"/>
    </source>
</evidence>
<dbReference type="InterPro" id="IPR022898">
    <property type="entry name" value="RNase_HII"/>
</dbReference>
<dbReference type="GO" id="GO:0006298">
    <property type="term" value="P:mismatch repair"/>
    <property type="evidence" value="ECO:0007669"/>
    <property type="project" value="TreeGrafter"/>
</dbReference>
<dbReference type="EC" id="3.1.26.4" evidence="6 14"/>
<evidence type="ECO:0000256" key="1">
    <source>
        <dbReference type="ARBA" id="ARBA00000077"/>
    </source>
</evidence>
<dbReference type="GO" id="GO:0003723">
    <property type="term" value="F:RNA binding"/>
    <property type="evidence" value="ECO:0007669"/>
    <property type="project" value="UniProtKB-UniRule"/>
</dbReference>
<comment type="caution">
    <text evidence="18">The sequence shown here is derived from an EMBL/GenBank/DDBJ whole genome shotgun (WGS) entry which is preliminary data.</text>
</comment>
<dbReference type="FunFam" id="3.30.420.10:FF:000006">
    <property type="entry name" value="Ribonuclease HII"/>
    <property type="match status" value="1"/>
</dbReference>
<keyword evidence="8 14" id="KW-0963">Cytoplasm</keyword>
<dbReference type="Proteomes" id="UP000644699">
    <property type="component" value="Unassembled WGS sequence"/>
</dbReference>
<evidence type="ECO:0000256" key="5">
    <source>
        <dbReference type="ARBA" id="ARBA00007383"/>
    </source>
</evidence>
<feature type="binding site" evidence="14 15">
    <location>
        <position position="48"/>
    </location>
    <ligand>
        <name>a divalent metal cation</name>
        <dbReference type="ChEBI" id="CHEBI:60240"/>
    </ligand>
</feature>
<dbReference type="GO" id="GO:0032299">
    <property type="term" value="C:ribonuclease H2 complex"/>
    <property type="evidence" value="ECO:0007669"/>
    <property type="project" value="TreeGrafter"/>
</dbReference>
<dbReference type="InterPro" id="IPR024567">
    <property type="entry name" value="RNase_HII/HIII_dom"/>
</dbReference>
<dbReference type="CDD" id="cd07182">
    <property type="entry name" value="RNase_HII_bacteria_HII_like"/>
    <property type="match status" value="1"/>
</dbReference>
<dbReference type="InterPro" id="IPR036397">
    <property type="entry name" value="RNaseH_sf"/>
</dbReference>
<comment type="cofactor">
    <cofactor evidence="2">
        <name>Mg(2+)</name>
        <dbReference type="ChEBI" id="CHEBI:18420"/>
    </cofactor>
</comment>
<proteinExistence type="inferred from homology"/>
<dbReference type="NCBIfam" id="NF000594">
    <property type="entry name" value="PRK00015.1-1"/>
    <property type="match status" value="1"/>
</dbReference>
<dbReference type="GO" id="GO:0030145">
    <property type="term" value="F:manganese ion binding"/>
    <property type="evidence" value="ECO:0007669"/>
    <property type="project" value="UniProtKB-UniRule"/>
</dbReference>
<comment type="cofactor">
    <cofactor evidence="14 15">
        <name>Mn(2+)</name>
        <dbReference type="ChEBI" id="CHEBI:29035"/>
    </cofactor>
    <cofactor evidence="14 15">
        <name>Mg(2+)</name>
        <dbReference type="ChEBI" id="CHEBI:18420"/>
    </cofactor>
    <text evidence="14 15">Manganese or magnesium. Binds 1 divalent metal ion per monomer in the absence of substrate. May bind a second metal ion after substrate binding.</text>
</comment>
<sequence length="228" mass="23975">MSRMARRRSDSNPSLFDPVAGKPRVAPDFAFETELRARGVTLVAGVDEAGRGPLAGPVVAAAVILDPASMPAGLNDSKKLTQRARERLFAEILATATVGVASAGPAEIDRLNIRRASLAAMVRAVEALAAAPGHCLIDGIDVPPGLRLPATPLVAGDARSQSIAAASIVAKVLRDRMMVRLGARFPAYGFERHMGYGTKAHLDAIRAHGPCPHHRRSFAPIRNSEAAG</sequence>
<dbReference type="PANTHER" id="PTHR10954:SF18">
    <property type="entry name" value="RIBONUCLEASE HII"/>
    <property type="match status" value="1"/>
</dbReference>
<dbReference type="PANTHER" id="PTHR10954">
    <property type="entry name" value="RIBONUCLEASE H2 SUBUNIT A"/>
    <property type="match status" value="1"/>
</dbReference>
<dbReference type="SUPFAM" id="SSF53098">
    <property type="entry name" value="Ribonuclease H-like"/>
    <property type="match status" value="1"/>
</dbReference>
<evidence type="ECO:0000256" key="3">
    <source>
        <dbReference type="ARBA" id="ARBA00004065"/>
    </source>
</evidence>
<comment type="catalytic activity">
    <reaction evidence="1 14 15 16">
        <text>Endonucleolytic cleavage to 5'-phosphomonoester.</text>
        <dbReference type="EC" id="3.1.26.4"/>
    </reaction>
</comment>
<feature type="domain" description="RNase H type-2" evidence="17">
    <location>
        <begin position="41"/>
        <end position="228"/>
    </location>
</feature>
<dbReference type="GO" id="GO:0043137">
    <property type="term" value="P:DNA replication, removal of RNA primer"/>
    <property type="evidence" value="ECO:0007669"/>
    <property type="project" value="TreeGrafter"/>
</dbReference>
<evidence type="ECO:0000256" key="9">
    <source>
        <dbReference type="ARBA" id="ARBA00022722"/>
    </source>
</evidence>
<keyword evidence="19" id="KW-1185">Reference proteome</keyword>
<protein>
    <recommendedName>
        <fullName evidence="7 14">Ribonuclease HII</fullName>
        <shortName evidence="14">RNase HII</shortName>
        <ecNumber evidence="6 14">3.1.26.4</ecNumber>
    </recommendedName>
</protein>
<evidence type="ECO:0000256" key="13">
    <source>
        <dbReference type="ARBA" id="ARBA00023211"/>
    </source>
</evidence>
<dbReference type="GO" id="GO:0004523">
    <property type="term" value="F:RNA-DNA hybrid ribonuclease activity"/>
    <property type="evidence" value="ECO:0007669"/>
    <property type="project" value="UniProtKB-UniRule"/>
</dbReference>
<evidence type="ECO:0000256" key="4">
    <source>
        <dbReference type="ARBA" id="ARBA00004496"/>
    </source>
</evidence>
<reference evidence="18" key="1">
    <citation type="journal article" date="2014" name="Int. J. Syst. Evol. Microbiol.">
        <title>Complete genome sequence of Corynebacterium casei LMG S-19264T (=DSM 44701T), isolated from a smear-ripened cheese.</title>
        <authorList>
            <consortium name="US DOE Joint Genome Institute (JGI-PGF)"/>
            <person name="Walter F."/>
            <person name="Albersmeier A."/>
            <person name="Kalinowski J."/>
            <person name="Ruckert C."/>
        </authorList>
    </citation>
    <scope>NUCLEOTIDE SEQUENCE</scope>
    <source>
        <strain evidence="18">CGMCC 1.15367</strain>
    </source>
</reference>